<dbReference type="AlphaFoldDB" id="A0A285VRQ0"/>
<dbReference type="PANTHER" id="PTHR22916">
    <property type="entry name" value="GLYCOSYLTRANSFERASE"/>
    <property type="match status" value="1"/>
</dbReference>
<evidence type="ECO:0000313" key="2">
    <source>
        <dbReference type="EMBL" id="SOC56268.1"/>
    </source>
</evidence>
<organism evidence="2 3">
    <name type="scientific">Chromohalobacter canadensis</name>
    <dbReference type="NCBI Taxonomy" id="141389"/>
    <lineage>
        <taxon>Bacteria</taxon>
        <taxon>Pseudomonadati</taxon>
        <taxon>Pseudomonadota</taxon>
        <taxon>Gammaproteobacteria</taxon>
        <taxon>Oceanospirillales</taxon>
        <taxon>Halomonadaceae</taxon>
        <taxon>Chromohalobacter</taxon>
    </lineage>
</organism>
<feature type="domain" description="Glycosyltransferase 2-like" evidence="1">
    <location>
        <begin position="14"/>
        <end position="144"/>
    </location>
</feature>
<proteinExistence type="predicted"/>
<accession>A0A285VRQ0</accession>
<dbReference type="EMBL" id="OBQJ01000006">
    <property type="protein sequence ID" value="SOC56268.1"/>
    <property type="molecule type" value="Genomic_DNA"/>
</dbReference>
<dbReference type="Gene3D" id="3.90.550.10">
    <property type="entry name" value="Spore Coat Polysaccharide Biosynthesis Protein SpsA, Chain A"/>
    <property type="match status" value="1"/>
</dbReference>
<keyword evidence="2" id="KW-0808">Transferase</keyword>
<dbReference type="CDD" id="cd00761">
    <property type="entry name" value="Glyco_tranf_GTA_type"/>
    <property type="match status" value="1"/>
</dbReference>
<dbReference type="Proteomes" id="UP000219023">
    <property type="component" value="Unassembled WGS sequence"/>
</dbReference>
<dbReference type="InterPro" id="IPR001173">
    <property type="entry name" value="Glyco_trans_2-like"/>
</dbReference>
<dbReference type="InterPro" id="IPR029044">
    <property type="entry name" value="Nucleotide-diphossugar_trans"/>
</dbReference>
<dbReference type="GO" id="GO:0016758">
    <property type="term" value="F:hexosyltransferase activity"/>
    <property type="evidence" value="ECO:0007669"/>
    <property type="project" value="UniProtKB-ARBA"/>
</dbReference>
<evidence type="ECO:0000313" key="3">
    <source>
        <dbReference type="Proteomes" id="UP000219023"/>
    </source>
</evidence>
<dbReference type="SUPFAM" id="SSF53448">
    <property type="entry name" value="Nucleotide-diphospho-sugar transferases"/>
    <property type="match status" value="1"/>
</dbReference>
<sequence>MTPASTMTDVPLVSVIIPMHGRSHFIEAALRSVIAQTHPRVETILVDDNGEGSANQLATHEQVTPFLRPNVRYSANPANVGVSATRNRGVELARGEYVTFLDDDDLYYEHKVAQQLQHMLDHKLDISICSFDRFDTDGETQPSSAIQPPLTCAQDVLFGDPSPHAPTIMIERAFFQRIGGFNESLAYREDLMLVTRALSHGAAIGSIPQPLFNYRVHPGFRLSKKRFACDEIDRIYAIIDEEEAELRRQLRPAERERLLSARRYKQLDALFKNGCRIPFSLLADTVRHTLKTGDRKRLLRGISKYVRAALGRNKHPTP</sequence>
<gene>
    <name evidence="2" type="ORF">SAMN05421509_106251</name>
</gene>
<protein>
    <submittedName>
        <fullName evidence="2">Glycosyltransferase involved in cell wall bisynthesis</fullName>
    </submittedName>
</protein>
<dbReference type="PANTHER" id="PTHR22916:SF3">
    <property type="entry name" value="UDP-GLCNAC:BETAGAL BETA-1,3-N-ACETYLGLUCOSAMINYLTRANSFERASE-LIKE PROTEIN 1"/>
    <property type="match status" value="1"/>
</dbReference>
<reference evidence="2 3" key="1">
    <citation type="submission" date="2017-08" db="EMBL/GenBank/DDBJ databases">
        <authorList>
            <person name="de Groot N.N."/>
        </authorList>
    </citation>
    <scope>NUCLEOTIDE SEQUENCE [LARGE SCALE GENOMIC DNA]</scope>
    <source>
        <strain evidence="2 3">USBA 855</strain>
    </source>
</reference>
<dbReference type="Pfam" id="PF00535">
    <property type="entry name" value="Glycos_transf_2"/>
    <property type="match status" value="1"/>
</dbReference>
<name>A0A285VRQ0_9GAMM</name>
<evidence type="ECO:0000259" key="1">
    <source>
        <dbReference type="Pfam" id="PF00535"/>
    </source>
</evidence>